<protein>
    <submittedName>
        <fullName evidence="1">Uncharacterized protein</fullName>
    </submittedName>
</protein>
<gene>
    <name evidence="1" type="ORF">GCM10022295_61050</name>
</gene>
<keyword evidence="2" id="KW-1185">Reference proteome</keyword>
<accession>A0ABP6XR83</accession>
<evidence type="ECO:0000313" key="1">
    <source>
        <dbReference type="EMBL" id="GAA3570922.1"/>
    </source>
</evidence>
<dbReference type="Proteomes" id="UP001500707">
    <property type="component" value="Unassembled WGS sequence"/>
</dbReference>
<name>A0ABP6XR83_9ACTN</name>
<evidence type="ECO:0000313" key="2">
    <source>
        <dbReference type="Proteomes" id="UP001500707"/>
    </source>
</evidence>
<proteinExistence type="predicted"/>
<reference evidence="2" key="1">
    <citation type="journal article" date="2019" name="Int. J. Syst. Evol. Microbiol.">
        <title>The Global Catalogue of Microorganisms (GCM) 10K type strain sequencing project: providing services to taxonomists for standard genome sequencing and annotation.</title>
        <authorList>
            <consortium name="The Broad Institute Genomics Platform"/>
            <consortium name="The Broad Institute Genome Sequencing Center for Infectious Disease"/>
            <person name="Wu L."/>
            <person name="Ma J."/>
        </authorList>
    </citation>
    <scope>NUCLEOTIDE SEQUENCE [LARGE SCALE GENOMIC DNA]</scope>
    <source>
        <strain evidence="2">JCM 17656</strain>
    </source>
</reference>
<organism evidence="1 2">
    <name type="scientific">Streptomyces osmaniensis</name>
    <dbReference type="NCBI Taxonomy" id="593134"/>
    <lineage>
        <taxon>Bacteria</taxon>
        <taxon>Bacillati</taxon>
        <taxon>Actinomycetota</taxon>
        <taxon>Actinomycetes</taxon>
        <taxon>Kitasatosporales</taxon>
        <taxon>Streptomycetaceae</taxon>
        <taxon>Streptomyces</taxon>
    </lineage>
</organism>
<dbReference type="RefSeq" id="WP_346184409.1">
    <property type="nucleotide sequence ID" value="NZ_BAABCE010000012.1"/>
</dbReference>
<sequence length="190" mass="20890">MPAEARPGQRVVYLRDRDGQRMKDVIYVHPPSYKGAEFQNPAGLPRPVVAGLPFPWITPMGDGGPLFREVERVKAELCRRLWGCQVCGHDLDTTAWAALERPEDGSPVITSAAIHGACLRLAAQHCPVLGDAANGYAFTEVVRDDIATAADENGHARAPTARWHLRPLSETPRPHRTRTFLTLSEVLAEP</sequence>
<dbReference type="EMBL" id="BAABCE010000012">
    <property type="protein sequence ID" value="GAA3570922.1"/>
    <property type="molecule type" value="Genomic_DNA"/>
</dbReference>
<comment type="caution">
    <text evidence="1">The sequence shown here is derived from an EMBL/GenBank/DDBJ whole genome shotgun (WGS) entry which is preliminary data.</text>
</comment>